<evidence type="ECO:0000313" key="2">
    <source>
        <dbReference type="EMBL" id="KAB7507991.1"/>
    </source>
</evidence>
<comment type="caution">
    <text evidence="2">The sequence shown here is derived from an EMBL/GenBank/DDBJ whole genome shotgun (WGS) entry which is preliminary data.</text>
</comment>
<keyword evidence="3" id="KW-1185">Reference proteome</keyword>
<accession>A0A5N5TPG4</accession>
<reference evidence="2 3" key="1">
    <citation type="journal article" date="2019" name="PLoS Biol.">
        <title>Sex chromosomes control vertical transmission of feminizing Wolbachia symbionts in an isopod.</title>
        <authorList>
            <person name="Becking T."/>
            <person name="Chebbi M.A."/>
            <person name="Giraud I."/>
            <person name="Moumen B."/>
            <person name="Laverre T."/>
            <person name="Caubet Y."/>
            <person name="Peccoud J."/>
            <person name="Gilbert C."/>
            <person name="Cordaux R."/>
        </authorList>
    </citation>
    <scope>NUCLEOTIDE SEQUENCE [LARGE SCALE GENOMIC DNA]</scope>
    <source>
        <strain evidence="2">ANa2</strain>
        <tissue evidence="2">Whole body excluding digestive tract and cuticle</tissue>
    </source>
</reference>
<name>A0A5N5TPG4_9CRUS</name>
<feature type="non-terminal residue" evidence="2">
    <location>
        <position position="1"/>
    </location>
</feature>
<sequence length="551" mass="62534">VNPIFEDESKSVAEETGTAECVEEEQSSPDSPPTDRESVRSSGYGSKETDSVSYKSEVQDEESLNEINKNDKLLCEENNLEFNSTGSVADIRRSFEILSHQQVILNKHDEENKVITANPDYVKNIEVIARVSPALHTIPEITTEPECEQTSQKKLSWPRVSQLAQALQRQAERIHQRREREKFKERLRNRNAQNYKHQVLRFNPLLDSLINEDTLKMMNSPEYEANLMFDERNLPGEKNLTQSTLPNFGKAIYSNFHPNLNRGNSLSSHYSLGKREKSTKNVYRSKINGANVAKDLWEKSGLKTNGRKLLVNSGSLVTDNKTFALQNESQGSLDDVNFGKTKNSSENRKNIAIEDSYEYNPSLIRPSSSCYNFACNSYEYFTNSQKGFDNFGYVNDIGNSMDSLASSAQSKHSYPFQHSLTEFQKRVSDKLQAESNEKGLILTTQSTDNNKYQRNNSNISKNKNYPGKAVQELKLETNGFQEAVSASPSTTSQVTKVGQDGSSNGQKNRMQIWEEFGHRYKDDTFPSYFFRHPNSEAPIFAVSNIILIIYA</sequence>
<proteinExistence type="predicted"/>
<protein>
    <submittedName>
        <fullName evidence="2">Uncharacterized protein</fullName>
    </submittedName>
</protein>
<organism evidence="2 3">
    <name type="scientific">Armadillidium nasatum</name>
    <dbReference type="NCBI Taxonomy" id="96803"/>
    <lineage>
        <taxon>Eukaryota</taxon>
        <taxon>Metazoa</taxon>
        <taxon>Ecdysozoa</taxon>
        <taxon>Arthropoda</taxon>
        <taxon>Crustacea</taxon>
        <taxon>Multicrustacea</taxon>
        <taxon>Malacostraca</taxon>
        <taxon>Eumalacostraca</taxon>
        <taxon>Peracarida</taxon>
        <taxon>Isopoda</taxon>
        <taxon>Oniscidea</taxon>
        <taxon>Crinocheta</taxon>
        <taxon>Armadillidiidae</taxon>
        <taxon>Armadillidium</taxon>
    </lineage>
</organism>
<dbReference type="OrthoDB" id="6351183at2759"/>
<feature type="region of interest" description="Disordered" evidence="1">
    <location>
        <begin position="1"/>
        <end position="63"/>
    </location>
</feature>
<gene>
    <name evidence="2" type="ORF">Anas_05344</name>
</gene>
<evidence type="ECO:0000256" key="1">
    <source>
        <dbReference type="SAM" id="MobiDB-lite"/>
    </source>
</evidence>
<feature type="region of interest" description="Disordered" evidence="1">
    <location>
        <begin position="484"/>
        <end position="507"/>
    </location>
</feature>
<evidence type="ECO:0000313" key="3">
    <source>
        <dbReference type="Proteomes" id="UP000326759"/>
    </source>
</evidence>
<dbReference type="AlphaFoldDB" id="A0A5N5TPG4"/>
<dbReference type="Proteomes" id="UP000326759">
    <property type="component" value="Unassembled WGS sequence"/>
</dbReference>
<dbReference type="EMBL" id="SEYY01000104">
    <property type="protein sequence ID" value="KAB7507991.1"/>
    <property type="molecule type" value="Genomic_DNA"/>
</dbReference>